<name>A0A6N7W7Z0_9FIRM</name>
<proteinExistence type="predicted"/>
<accession>A0A6N7W7Z0</accession>
<reference evidence="1 2" key="1">
    <citation type="submission" date="2019-08" db="EMBL/GenBank/DDBJ databases">
        <title>In-depth cultivation of the pig gut microbiome towards novel bacterial diversity and tailored functional studies.</title>
        <authorList>
            <person name="Wylensek D."/>
            <person name="Hitch T.C.A."/>
            <person name="Clavel T."/>
        </authorList>
    </citation>
    <scope>NUCLEOTIDE SEQUENCE [LARGE SCALE GENOMIC DNA]</scope>
    <source>
        <strain evidence="1 2">WCA-389-WT-23B</strain>
    </source>
</reference>
<sequence>MTVSALKDLAAAQGYSITRTKKADIIEEILSQEAQHG</sequence>
<evidence type="ECO:0000313" key="1">
    <source>
        <dbReference type="EMBL" id="MSS91366.1"/>
    </source>
</evidence>
<dbReference type="InterPro" id="IPR036361">
    <property type="entry name" value="SAP_dom_sf"/>
</dbReference>
<gene>
    <name evidence="1" type="ORF">FYJ45_24965</name>
</gene>
<keyword evidence="2" id="KW-1185">Reference proteome</keyword>
<dbReference type="Proteomes" id="UP000436047">
    <property type="component" value="Unassembled WGS sequence"/>
</dbReference>
<comment type="caution">
    <text evidence="1">The sequence shown here is derived from an EMBL/GenBank/DDBJ whole genome shotgun (WGS) entry which is preliminary data.</text>
</comment>
<protein>
    <submittedName>
        <fullName evidence="1">Uncharacterized protein</fullName>
    </submittedName>
</protein>
<organism evidence="1 2">
    <name type="scientific">Eisenbergiella porci</name>
    <dbReference type="NCBI Taxonomy" id="2652274"/>
    <lineage>
        <taxon>Bacteria</taxon>
        <taxon>Bacillati</taxon>
        <taxon>Bacillota</taxon>
        <taxon>Clostridia</taxon>
        <taxon>Lachnospirales</taxon>
        <taxon>Lachnospiraceae</taxon>
        <taxon>Eisenbergiella</taxon>
    </lineage>
</organism>
<dbReference type="AlphaFoldDB" id="A0A6N7W7Z0"/>
<dbReference type="EMBL" id="VUMI01000063">
    <property type="protein sequence ID" value="MSS91366.1"/>
    <property type="molecule type" value="Genomic_DNA"/>
</dbReference>
<evidence type="ECO:0000313" key="2">
    <source>
        <dbReference type="Proteomes" id="UP000436047"/>
    </source>
</evidence>
<dbReference type="Gene3D" id="1.10.720.30">
    <property type="entry name" value="SAP domain"/>
    <property type="match status" value="1"/>
</dbReference>